<sequence length="230" mass="24734">MNAAAVFPWDLLGPSPVGVEPLRAAALRLAPRPPPPDGGSGASPAAFPRHVGPQRGRGEKRKLRKALVEKDRRHRMNESFHELKQLMLRLCDGGAEAATKKQQQQAQACASQQQQDRRLEKADVLEGAVAFIRSSILAVQDRGLDALTVQPQQPGVAALQQQLEAATKPPGAARTRVPTPASSPASPDLATEQVARGPHGCEQQQRQRHGRGGAVKVLKAELGVGVWRPW</sequence>
<evidence type="ECO:0000259" key="7">
    <source>
        <dbReference type="PROSITE" id="PS50888"/>
    </source>
</evidence>
<organism evidence="8 9">
    <name type="scientific">Petromyzon marinus</name>
    <name type="common">Sea lamprey</name>
    <dbReference type="NCBI Taxonomy" id="7757"/>
    <lineage>
        <taxon>Eukaryota</taxon>
        <taxon>Metazoa</taxon>
        <taxon>Chordata</taxon>
        <taxon>Craniata</taxon>
        <taxon>Vertebrata</taxon>
        <taxon>Cyclostomata</taxon>
        <taxon>Hyperoartia</taxon>
        <taxon>Petromyzontiformes</taxon>
        <taxon>Petromyzontidae</taxon>
        <taxon>Petromyzon</taxon>
    </lineage>
</organism>
<dbReference type="PROSITE" id="PS50888">
    <property type="entry name" value="BHLH"/>
    <property type="match status" value="1"/>
</dbReference>
<evidence type="ECO:0000313" key="8">
    <source>
        <dbReference type="Proteomes" id="UP001318040"/>
    </source>
</evidence>
<accession>A0AAJ7WZM5</accession>
<feature type="domain" description="BHLH" evidence="7">
    <location>
        <begin position="60"/>
        <end position="135"/>
    </location>
</feature>
<dbReference type="RefSeq" id="XP_032815662.1">
    <property type="nucleotide sequence ID" value="XM_032959771.1"/>
</dbReference>
<reference evidence="9" key="1">
    <citation type="submission" date="2025-08" db="UniProtKB">
        <authorList>
            <consortium name="RefSeq"/>
        </authorList>
    </citation>
    <scope>IDENTIFICATION</scope>
    <source>
        <tissue evidence="9">Sperm</tissue>
    </source>
</reference>
<dbReference type="AlphaFoldDB" id="A0AAJ7WZM5"/>
<evidence type="ECO:0000256" key="5">
    <source>
        <dbReference type="ARBA" id="ARBA00023242"/>
    </source>
</evidence>
<evidence type="ECO:0000256" key="3">
    <source>
        <dbReference type="ARBA" id="ARBA00023015"/>
    </source>
</evidence>
<evidence type="ECO:0000256" key="1">
    <source>
        <dbReference type="ARBA" id="ARBA00004123"/>
    </source>
</evidence>
<dbReference type="GO" id="GO:0005634">
    <property type="term" value="C:nucleus"/>
    <property type="evidence" value="ECO:0007669"/>
    <property type="project" value="UniProtKB-SubCell"/>
</dbReference>
<protein>
    <submittedName>
        <fullName evidence="9">Uncharacterized protein LOC116945462</fullName>
    </submittedName>
</protein>
<dbReference type="Gene3D" id="4.10.280.10">
    <property type="entry name" value="Helix-loop-helix DNA-binding domain"/>
    <property type="match status" value="1"/>
</dbReference>
<feature type="region of interest" description="Disordered" evidence="6">
    <location>
        <begin position="162"/>
        <end position="212"/>
    </location>
</feature>
<keyword evidence="8" id="KW-1185">Reference proteome</keyword>
<dbReference type="Pfam" id="PF00010">
    <property type="entry name" value="HLH"/>
    <property type="match status" value="1"/>
</dbReference>
<dbReference type="InterPro" id="IPR011598">
    <property type="entry name" value="bHLH_dom"/>
</dbReference>
<dbReference type="InterPro" id="IPR036638">
    <property type="entry name" value="HLH_DNA-bd_sf"/>
</dbReference>
<evidence type="ECO:0000313" key="9">
    <source>
        <dbReference type="RefSeq" id="XP_032815662.1"/>
    </source>
</evidence>
<dbReference type="PANTHER" id="PTHR10985">
    <property type="entry name" value="BASIC HELIX-LOOP-HELIX TRANSCRIPTION FACTOR, HES-RELATED"/>
    <property type="match status" value="1"/>
</dbReference>
<dbReference type="SUPFAM" id="SSF47459">
    <property type="entry name" value="HLH, helix-loop-helix DNA-binding domain"/>
    <property type="match status" value="1"/>
</dbReference>
<dbReference type="Proteomes" id="UP001318040">
    <property type="component" value="Chromosome 24"/>
</dbReference>
<name>A0AAJ7WZM5_PETMA</name>
<proteinExistence type="predicted"/>
<keyword evidence="3" id="KW-0805">Transcription regulation</keyword>
<dbReference type="InterPro" id="IPR050370">
    <property type="entry name" value="HES_HEY"/>
</dbReference>
<keyword evidence="5" id="KW-0539">Nucleus</keyword>
<dbReference type="GO" id="GO:0046983">
    <property type="term" value="F:protein dimerization activity"/>
    <property type="evidence" value="ECO:0007669"/>
    <property type="project" value="InterPro"/>
</dbReference>
<keyword evidence="4" id="KW-0804">Transcription</keyword>
<evidence type="ECO:0000256" key="4">
    <source>
        <dbReference type="ARBA" id="ARBA00023163"/>
    </source>
</evidence>
<evidence type="ECO:0000256" key="2">
    <source>
        <dbReference type="ARBA" id="ARBA00022491"/>
    </source>
</evidence>
<evidence type="ECO:0000256" key="6">
    <source>
        <dbReference type="SAM" id="MobiDB-lite"/>
    </source>
</evidence>
<keyword evidence="2" id="KW-0678">Repressor</keyword>
<gene>
    <name evidence="9" type="primary">LOC116945462</name>
</gene>
<dbReference type="SMART" id="SM00353">
    <property type="entry name" value="HLH"/>
    <property type="match status" value="1"/>
</dbReference>
<comment type="subcellular location">
    <subcellularLocation>
        <location evidence="1">Nucleus</location>
    </subcellularLocation>
</comment>
<dbReference type="KEGG" id="pmrn:116945462"/>
<feature type="region of interest" description="Disordered" evidence="6">
    <location>
        <begin position="28"/>
        <end position="74"/>
    </location>
</feature>